<sequence length="981" mass="111612">MGLYRDQHSLIPVADLPQPFRSTFNFRWYFNSLQSECFSGCFLSDINMVISAPTASGKTVLFELCILRLMSKFLSSEGKFNHKKGTLKTIYIAPSKALVQEKLRDWCMKFHSLAIKCLEMTGDNESYKAKNIQEADIILTTPEKFDAVTRHGARNGDLSFFSDIALVLIDEVHFLNDPRGATLEAIISRIKMLSRISEMRSSPLAYVRFLAVSATIPNIQDIAEWLSVPAQGIKRFGEEMRPVQLMTKVFGYAPAKNDFMFERRLQNFIFDILMQYSRGKSALIFCSTRKGALESAQCLSHIAMSLGYSNPFIKSIEQQQKLKEASLSFTDKQMQSCIIHGVGYHNGGLCMKDRNLVEGLFLKGDLQILCTTNTLAHGINLPAHTVVVKSTQYFNREKGLYMEYELSMVLQMCGRAGRPPFDDAGTVIIMTRRDTVHLYENLLNGCEMVESQLLTCAMEHLTAEIVQLIISDICLAIEWLKCSYLYVRIKKNPENYGIERGIPHECLEKHMQEICVKKIKELSEHGMIWTDDDGFLLKPLEPGILMTKFYLKFNTMKLIVNAPGSCSVEDVLRIISHSEELSWIQLRRNEKKLLNDVNSDKEGRLRFHVLSENGKRKKRIQTREEKIFVLANDCLTGDPLVHDLSLNQDMNSICMSGCRIAKCIKQCFIYRKNYKGTITSTLLAKCLHHRLWENSPYLLKQLPGIGMVTAKALHSAGINSFESLGAADPRKIEIITGRKYPFGNHVKESLLLLPPKVEIKMEEAECKKPGKLKLIVTLNRTCLSATSTKHHYADMLVGSDEDNMILFHEKIRAEEFPSPYVVTVLVSCPQNARVTLKADLIFEEYVGLDLHEKLVVTKGNNSIMTRGPLCEDSMPYALPEEIYLIEDDQKSSSKIMCDETLDLDNLRLIMKQIFFLEFSRCLQTKFVSGLDALTPEPSETECKTKSIEIIFEHIRKKSKSFPTLLTSKVMDYTCQPLVLRR</sequence>
<dbReference type="InterPro" id="IPR057842">
    <property type="entry name" value="WH_MER3"/>
</dbReference>
<keyword evidence="7" id="KW-0469">Meiosis</keyword>
<dbReference type="GO" id="GO:0003676">
    <property type="term" value="F:nucleic acid binding"/>
    <property type="evidence" value="ECO:0007669"/>
    <property type="project" value="InterPro"/>
</dbReference>
<dbReference type="Pfam" id="PF23445">
    <property type="entry name" value="WHD_SNRNP200"/>
    <property type="match status" value="1"/>
</dbReference>
<dbReference type="GO" id="GO:0005524">
    <property type="term" value="F:ATP binding"/>
    <property type="evidence" value="ECO:0007669"/>
    <property type="project" value="UniProtKB-KW"/>
</dbReference>
<dbReference type="GO" id="GO:0016787">
    <property type="term" value="F:hydrolase activity"/>
    <property type="evidence" value="ECO:0007669"/>
    <property type="project" value="UniProtKB-KW"/>
</dbReference>
<dbReference type="Gene3D" id="1.10.10.10">
    <property type="entry name" value="Winged helix-like DNA-binding domain superfamily/Winged helix DNA-binding domain"/>
    <property type="match status" value="1"/>
</dbReference>
<dbReference type="InterPro" id="IPR004179">
    <property type="entry name" value="Sec63-dom"/>
</dbReference>
<dbReference type="SUPFAM" id="SSF158702">
    <property type="entry name" value="Sec63 N-terminal domain-like"/>
    <property type="match status" value="1"/>
</dbReference>
<comment type="catalytic activity">
    <reaction evidence="10">
        <text>ATP + H2O = ADP + phosphate + H(+)</text>
        <dbReference type="Rhea" id="RHEA:13065"/>
        <dbReference type="ChEBI" id="CHEBI:15377"/>
        <dbReference type="ChEBI" id="CHEBI:15378"/>
        <dbReference type="ChEBI" id="CHEBI:30616"/>
        <dbReference type="ChEBI" id="CHEBI:43474"/>
        <dbReference type="ChEBI" id="CHEBI:456216"/>
        <dbReference type="EC" id="5.6.2.4"/>
    </reaction>
</comment>
<accession>A0A8D7AZ65</accession>
<evidence type="ECO:0000259" key="12">
    <source>
        <dbReference type="PROSITE" id="PS51194"/>
    </source>
</evidence>
<dbReference type="GO" id="GO:0007131">
    <property type="term" value="P:reciprocal meiotic recombination"/>
    <property type="evidence" value="ECO:0007669"/>
    <property type="project" value="UniProtKB-ARBA"/>
</dbReference>
<dbReference type="PANTHER" id="PTHR47835:SF3">
    <property type="entry name" value="HELICASE FOR MEIOSIS 1"/>
    <property type="match status" value="1"/>
</dbReference>
<evidence type="ECO:0000256" key="8">
    <source>
        <dbReference type="ARBA" id="ARBA00034617"/>
    </source>
</evidence>
<dbReference type="PROSITE" id="PS51194">
    <property type="entry name" value="HELICASE_CTER"/>
    <property type="match status" value="1"/>
</dbReference>
<feature type="domain" description="Helicase C-terminal" evidence="12">
    <location>
        <begin position="264"/>
        <end position="469"/>
    </location>
</feature>
<dbReference type="EMBL" id="HG996466">
    <property type="protein sequence ID" value="CAG1858648.1"/>
    <property type="molecule type" value="Genomic_DNA"/>
</dbReference>
<dbReference type="Pfam" id="PF02889">
    <property type="entry name" value="Sec63"/>
    <property type="match status" value="1"/>
</dbReference>
<dbReference type="FunFam" id="1.10.10.10:FF:000012">
    <property type="entry name" value="U5 small nuclear ribonucleoprotein helicase"/>
    <property type="match status" value="1"/>
</dbReference>
<dbReference type="SUPFAM" id="SSF52540">
    <property type="entry name" value="P-loop containing nucleoside triphosphate hydrolases"/>
    <property type="match status" value="2"/>
</dbReference>
<dbReference type="InterPro" id="IPR001650">
    <property type="entry name" value="Helicase_C-like"/>
</dbReference>
<dbReference type="InterPro" id="IPR014001">
    <property type="entry name" value="Helicase_ATP-bd"/>
</dbReference>
<dbReference type="InterPro" id="IPR027417">
    <property type="entry name" value="P-loop_NTPase"/>
</dbReference>
<comment type="similarity">
    <text evidence="1">Belongs to the helicase family. SKI2 subfamily.</text>
</comment>
<dbReference type="InterPro" id="IPR052247">
    <property type="entry name" value="Meiotic_Crossover_Helicase"/>
</dbReference>
<evidence type="ECO:0000256" key="9">
    <source>
        <dbReference type="ARBA" id="ARBA00034808"/>
    </source>
</evidence>
<reference evidence="13" key="1">
    <citation type="submission" date="2021-03" db="EMBL/GenBank/DDBJ databases">
        <authorList>
            <consortium name="Genoscope - CEA"/>
            <person name="William W."/>
        </authorList>
    </citation>
    <scope>NUCLEOTIDE SEQUENCE</scope>
    <source>
        <strain evidence="13">Doubled-haploid Pahang</strain>
    </source>
</reference>
<dbReference type="FunFam" id="3.40.50.300:FF:001076">
    <property type="entry name" value="ATP-dependent DNA helicase MER3"/>
    <property type="match status" value="1"/>
</dbReference>
<dbReference type="PROSITE" id="PS51192">
    <property type="entry name" value="HELICASE_ATP_BIND_1"/>
    <property type="match status" value="1"/>
</dbReference>
<feature type="non-terminal residue" evidence="13">
    <location>
        <position position="1"/>
    </location>
</feature>
<keyword evidence="5" id="KW-0067">ATP-binding</keyword>
<dbReference type="EC" id="5.6.2.4" evidence="9"/>
<keyword evidence="4" id="KW-0347">Helicase</keyword>
<organism evidence="13">
    <name type="scientific">Musa acuminata subsp. malaccensis</name>
    <name type="common">Wild banana</name>
    <name type="synonym">Musa malaccensis</name>
    <dbReference type="NCBI Taxonomy" id="214687"/>
    <lineage>
        <taxon>Eukaryota</taxon>
        <taxon>Viridiplantae</taxon>
        <taxon>Streptophyta</taxon>
        <taxon>Embryophyta</taxon>
        <taxon>Tracheophyta</taxon>
        <taxon>Spermatophyta</taxon>
        <taxon>Magnoliopsida</taxon>
        <taxon>Liliopsida</taxon>
        <taxon>Zingiberales</taxon>
        <taxon>Musaceae</taxon>
        <taxon>Musa</taxon>
    </lineage>
</organism>
<dbReference type="SMART" id="SM00490">
    <property type="entry name" value="HELICc"/>
    <property type="match status" value="1"/>
</dbReference>
<gene>
    <name evidence="13" type="ORF">GSMUA_289430.1</name>
</gene>
<dbReference type="PANTHER" id="PTHR47835">
    <property type="entry name" value="HFM1, ATP DEPENDENT DNA HELICASE HOMOLOG"/>
    <property type="match status" value="1"/>
</dbReference>
<dbReference type="FunFam" id="1.10.3380.10:FF:000008">
    <property type="entry name" value="DExH-box ATP-dependent RNA helicase DExH17"/>
    <property type="match status" value="1"/>
</dbReference>
<feature type="domain" description="Helicase ATP-binding" evidence="11">
    <location>
        <begin position="39"/>
        <end position="234"/>
    </location>
</feature>
<dbReference type="CDD" id="cd18795">
    <property type="entry name" value="SF2_C_Ski2"/>
    <property type="match status" value="1"/>
</dbReference>
<evidence type="ECO:0000313" key="13">
    <source>
        <dbReference type="EMBL" id="CAG1858648.1"/>
    </source>
</evidence>
<keyword evidence="3" id="KW-0378">Hydrolase</keyword>
<evidence type="ECO:0000256" key="1">
    <source>
        <dbReference type="ARBA" id="ARBA00010140"/>
    </source>
</evidence>
<dbReference type="Pfam" id="PF00270">
    <property type="entry name" value="DEAD"/>
    <property type="match status" value="1"/>
</dbReference>
<dbReference type="SMART" id="SM00487">
    <property type="entry name" value="DEXDc"/>
    <property type="match status" value="1"/>
</dbReference>
<dbReference type="Pfam" id="PF00271">
    <property type="entry name" value="Helicase_C"/>
    <property type="match status" value="1"/>
</dbReference>
<evidence type="ECO:0000256" key="6">
    <source>
        <dbReference type="ARBA" id="ARBA00023235"/>
    </source>
</evidence>
<dbReference type="InterPro" id="IPR036388">
    <property type="entry name" value="WH-like_DNA-bd_sf"/>
</dbReference>
<comment type="catalytic activity">
    <reaction evidence="8">
        <text>Couples ATP hydrolysis with the unwinding of duplex DNA by translocating in the 3'-5' direction.</text>
        <dbReference type="EC" id="5.6.2.4"/>
    </reaction>
</comment>
<evidence type="ECO:0000259" key="11">
    <source>
        <dbReference type="PROSITE" id="PS51192"/>
    </source>
</evidence>
<evidence type="ECO:0000256" key="7">
    <source>
        <dbReference type="ARBA" id="ARBA00023254"/>
    </source>
</evidence>
<protein>
    <recommendedName>
        <fullName evidence="9">DNA 3'-5' helicase</fullName>
        <ecNumber evidence="9">5.6.2.4</ecNumber>
    </recommendedName>
</protein>
<dbReference type="InterPro" id="IPR011545">
    <property type="entry name" value="DEAD/DEAH_box_helicase_dom"/>
</dbReference>
<name>A0A8D7AZ65_MUSAM</name>
<evidence type="ECO:0000256" key="3">
    <source>
        <dbReference type="ARBA" id="ARBA00022801"/>
    </source>
</evidence>
<dbReference type="Gene3D" id="3.40.50.300">
    <property type="entry name" value="P-loop containing nucleotide triphosphate hydrolases"/>
    <property type="match status" value="2"/>
</dbReference>
<dbReference type="SMART" id="SM00973">
    <property type="entry name" value="Sec63"/>
    <property type="match status" value="1"/>
</dbReference>
<dbReference type="Gene3D" id="1.10.150.20">
    <property type="entry name" value="5' to 3' exonuclease, C-terminal subdomain"/>
    <property type="match status" value="1"/>
</dbReference>
<evidence type="ECO:0000256" key="4">
    <source>
        <dbReference type="ARBA" id="ARBA00022806"/>
    </source>
</evidence>
<dbReference type="Gene3D" id="1.10.3380.10">
    <property type="entry name" value="Sec63 N-terminal domain-like domain"/>
    <property type="match status" value="1"/>
</dbReference>
<dbReference type="AlphaFoldDB" id="A0A8D7AZ65"/>
<keyword evidence="6" id="KW-0413">Isomerase</keyword>
<keyword evidence="2" id="KW-0547">Nucleotide-binding</keyword>
<proteinExistence type="inferred from homology"/>
<evidence type="ECO:0000256" key="5">
    <source>
        <dbReference type="ARBA" id="ARBA00022840"/>
    </source>
</evidence>
<dbReference type="GO" id="GO:0043138">
    <property type="term" value="F:3'-5' DNA helicase activity"/>
    <property type="evidence" value="ECO:0007669"/>
    <property type="project" value="UniProtKB-EC"/>
</dbReference>
<evidence type="ECO:0000256" key="10">
    <source>
        <dbReference type="ARBA" id="ARBA00048988"/>
    </source>
</evidence>
<evidence type="ECO:0000256" key="2">
    <source>
        <dbReference type="ARBA" id="ARBA00022741"/>
    </source>
</evidence>